<name>A0ABZ1AUQ4_9ACTN</name>
<accession>A0ABZ1AUQ4</accession>
<reference evidence="2 3" key="1">
    <citation type="submission" date="2023-12" db="EMBL/GenBank/DDBJ databases">
        <title>Blastococcus brunescens sp. nov., an actonobacterium isolated from sandstone collected in sahara desert.</title>
        <authorList>
            <person name="Gtari M."/>
            <person name="Ghodhbane F."/>
        </authorList>
    </citation>
    <scope>NUCLEOTIDE SEQUENCE [LARGE SCALE GENOMIC DNA]</scope>
    <source>
        <strain evidence="2 3">BMG 8361</strain>
    </source>
</reference>
<dbReference type="EMBL" id="CP141261">
    <property type="protein sequence ID" value="WRL62287.1"/>
    <property type="molecule type" value="Genomic_DNA"/>
</dbReference>
<evidence type="ECO:0000256" key="1">
    <source>
        <dbReference type="SAM" id="MobiDB-lite"/>
    </source>
</evidence>
<proteinExistence type="predicted"/>
<evidence type="ECO:0000313" key="3">
    <source>
        <dbReference type="Proteomes" id="UP001324287"/>
    </source>
</evidence>
<feature type="compositionally biased region" description="Polar residues" evidence="1">
    <location>
        <begin position="1"/>
        <end position="19"/>
    </location>
</feature>
<feature type="region of interest" description="Disordered" evidence="1">
    <location>
        <begin position="1"/>
        <end position="30"/>
    </location>
</feature>
<gene>
    <name evidence="2" type="ORF">U6N30_19900</name>
</gene>
<keyword evidence="3" id="KW-1185">Reference proteome</keyword>
<sequence length="90" mass="9177">MTSMPYSSSKLSARSSTCSRVWPPAPMETSPSSCAAAISSSWSVGRSSALCDDDSGALHPAMAATSTAAAASPAARGRRVVRDMDVSPQV</sequence>
<evidence type="ECO:0000313" key="2">
    <source>
        <dbReference type="EMBL" id="WRL62287.1"/>
    </source>
</evidence>
<dbReference type="RefSeq" id="WP_324273642.1">
    <property type="nucleotide sequence ID" value="NZ_CP141261.1"/>
</dbReference>
<protein>
    <submittedName>
        <fullName evidence="2">Uncharacterized protein</fullName>
    </submittedName>
</protein>
<organism evidence="2 3">
    <name type="scientific">Blastococcus brunescens</name>
    <dbReference type="NCBI Taxonomy" id="1564165"/>
    <lineage>
        <taxon>Bacteria</taxon>
        <taxon>Bacillati</taxon>
        <taxon>Actinomycetota</taxon>
        <taxon>Actinomycetes</taxon>
        <taxon>Geodermatophilales</taxon>
        <taxon>Geodermatophilaceae</taxon>
        <taxon>Blastococcus</taxon>
    </lineage>
</organism>
<dbReference type="Proteomes" id="UP001324287">
    <property type="component" value="Chromosome"/>
</dbReference>